<proteinExistence type="predicted"/>
<dbReference type="EMBL" id="CP102290">
    <property type="protein sequence ID" value="UWP58591.1"/>
    <property type="molecule type" value="Genomic_DNA"/>
</dbReference>
<dbReference type="InterPro" id="IPR035895">
    <property type="entry name" value="HPr-like_sf"/>
</dbReference>
<keyword evidence="2" id="KW-1185">Reference proteome</keyword>
<accession>A0ABY5VEA7</accession>
<gene>
    <name evidence="1" type="ORF">NQ502_14575</name>
</gene>
<dbReference type="Proteomes" id="UP001060164">
    <property type="component" value="Chromosome"/>
</dbReference>
<protein>
    <submittedName>
        <fullName evidence="1">HPr family phosphocarrier protein</fullName>
    </submittedName>
</protein>
<organism evidence="1 2">
    <name type="scientific">Ruminococcus gauvreauii</name>
    <dbReference type="NCBI Taxonomy" id="438033"/>
    <lineage>
        <taxon>Bacteria</taxon>
        <taxon>Bacillati</taxon>
        <taxon>Bacillota</taxon>
        <taxon>Clostridia</taxon>
        <taxon>Eubacteriales</taxon>
        <taxon>Oscillospiraceae</taxon>
        <taxon>Ruminococcus</taxon>
    </lineage>
</organism>
<reference evidence="1" key="1">
    <citation type="journal article" date="2022" name="Cell">
        <title>Design, construction, and in vivo augmentation of a complex gut microbiome.</title>
        <authorList>
            <person name="Cheng A.G."/>
            <person name="Ho P.Y."/>
            <person name="Aranda-Diaz A."/>
            <person name="Jain S."/>
            <person name="Yu F.B."/>
            <person name="Meng X."/>
            <person name="Wang M."/>
            <person name="Iakiviak M."/>
            <person name="Nagashima K."/>
            <person name="Zhao A."/>
            <person name="Murugkar P."/>
            <person name="Patil A."/>
            <person name="Atabakhsh K."/>
            <person name="Weakley A."/>
            <person name="Yan J."/>
            <person name="Brumbaugh A.R."/>
            <person name="Higginbottom S."/>
            <person name="Dimas A."/>
            <person name="Shiver A.L."/>
            <person name="Deutschbauer A."/>
            <person name="Neff N."/>
            <person name="Sonnenburg J.L."/>
            <person name="Huang K.C."/>
            <person name="Fischbach M.A."/>
        </authorList>
    </citation>
    <scope>NUCLEOTIDE SEQUENCE</scope>
    <source>
        <strain evidence="1">DSM 19829</strain>
    </source>
</reference>
<name>A0ABY5VEA7_9FIRM</name>
<dbReference type="Gene3D" id="3.30.1340.10">
    <property type="entry name" value="HPr-like"/>
    <property type="match status" value="1"/>
</dbReference>
<sequence length="75" mass="8421">MAECKIKLNAAEEVKEFVSVAGKCDFDIDIFYNRVVVDAKSILGILSMDLTKPLTVQSYGENPEFTRMLKKYAIA</sequence>
<evidence type="ECO:0000313" key="1">
    <source>
        <dbReference type="EMBL" id="UWP58591.1"/>
    </source>
</evidence>
<dbReference type="RefSeq" id="WP_028529347.1">
    <property type="nucleotide sequence ID" value="NZ_CABLBR010000023.1"/>
</dbReference>
<dbReference type="SUPFAM" id="SSF55594">
    <property type="entry name" value="HPr-like"/>
    <property type="match status" value="1"/>
</dbReference>
<evidence type="ECO:0000313" key="2">
    <source>
        <dbReference type="Proteomes" id="UP001060164"/>
    </source>
</evidence>